<dbReference type="Gene3D" id="6.10.250.3200">
    <property type="match status" value="1"/>
</dbReference>
<evidence type="ECO:0000256" key="1">
    <source>
        <dbReference type="SAM" id="Coils"/>
    </source>
</evidence>
<feature type="coiled-coil region" evidence="1">
    <location>
        <begin position="152"/>
        <end position="179"/>
    </location>
</feature>
<dbReference type="Proteomes" id="UP000825799">
    <property type="component" value="Chromosome"/>
</dbReference>
<evidence type="ECO:0000313" key="2">
    <source>
        <dbReference type="EMBL" id="QYO76163.1"/>
    </source>
</evidence>
<name>A0ABX8WBA7_9HYPH</name>
<dbReference type="RefSeq" id="WP_220304654.1">
    <property type="nucleotide sequence ID" value="NZ_CP080590.1"/>
</dbReference>
<keyword evidence="1" id="KW-0175">Coiled coil</keyword>
<proteinExistence type="predicted"/>
<evidence type="ECO:0008006" key="4">
    <source>
        <dbReference type="Google" id="ProtNLM"/>
    </source>
</evidence>
<reference evidence="2 3" key="1">
    <citation type="submission" date="2021-08" db="EMBL/GenBank/DDBJ databases">
        <title>Devosia salina sp. nov., isolated from the South China Sea sediment.</title>
        <authorList>
            <person name="Zhou Z."/>
        </authorList>
    </citation>
    <scope>NUCLEOTIDE SEQUENCE [LARGE SCALE GENOMIC DNA]</scope>
    <source>
        <strain evidence="2 3">SCS-3</strain>
    </source>
</reference>
<gene>
    <name evidence="2" type="ORF">K1X15_16330</name>
</gene>
<dbReference type="EMBL" id="CP080590">
    <property type="protein sequence ID" value="QYO76163.1"/>
    <property type="molecule type" value="Genomic_DNA"/>
</dbReference>
<keyword evidence="3" id="KW-1185">Reference proteome</keyword>
<evidence type="ECO:0000313" key="3">
    <source>
        <dbReference type="Proteomes" id="UP000825799"/>
    </source>
</evidence>
<organism evidence="2 3">
    <name type="scientific">Devosia salina</name>
    <dbReference type="NCBI Taxonomy" id="2860336"/>
    <lineage>
        <taxon>Bacteria</taxon>
        <taxon>Pseudomonadati</taxon>
        <taxon>Pseudomonadota</taxon>
        <taxon>Alphaproteobacteria</taxon>
        <taxon>Hyphomicrobiales</taxon>
        <taxon>Devosiaceae</taxon>
        <taxon>Devosia</taxon>
    </lineage>
</organism>
<protein>
    <recommendedName>
        <fullName evidence="4">Methyl-accepting transducer domain-containing protein</fullName>
    </recommendedName>
</protein>
<dbReference type="SUPFAM" id="SSF58104">
    <property type="entry name" value="Methyl-accepting chemotaxis protein (MCP) signaling domain"/>
    <property type="match status" value="1"/>
</dbReference>
<sequence length="579" mass="60371">MNTPVDPKTIRRLADDLARPRQEIETAFVTVGARLTEGAALLNTLSKLFEALPEALGGSEVEEATAHLTAVAARAEQLAATFAQEKADLARLVDVVAAANAPMSDLKRAVKMMGIVSVNARVTAAGIVGDSDDFDVFTTDIATLSDSANRTIQDFAQVYRQLTAEVDRAANQRARFETAHADTLSHLGSSLATTLGALEQQRTTALDSSAQTGRVSRQIVGRIGSAVMALQVGDATRQRLEHVETGLALLADLLSGQSAEGHEFGESERPSALAAFAALQQTQLARTAASFAQEVDQAEADLSALAADAGTIMARSRDFGGDERGKSSAIASLSAQLRTAVTILADFETERAKLESVAAAVQETVRVLLEHVEAVQEIEANMRLVSLNAAVRCAQLGPRGASLTVIATQLRELTSETVVAAEAAMARLGESSSLAGSFGAAASSQGAGRVVELEEQANLALDILSQLDQRLAAALARLNSDGPKVINLLEGAAAGLSGQSAMAETLDDIAIAIAGLTTEPVPAVLSPALSETLAGLRKHYTMEAERQAHDALFPGAAASSIVASADEPEAELDMADFML</sequence>
<accession>A0ABX8WBA7</accession>